<sequence length="364" mass="42231">MNLTLLFFLLLLGVSCSFYTPHRWYNKIYWIIAAMLSVVIGLRDFSVQDTENYAALYSGITAFDLSSISLFSFEPGFQYYTHFLKKIAGGNLNGYFFLLALTNYVFIYFALNNWGKWHTPDNKKLNSVLFLVLYSSFFGMFYNAIVVRAGLALSILLLATSLLSKSQLNYKDLFFAGCFFVVALSFHYSSFLGIVACVIYRIGGRKSSKIYIIIWNLLFLIFILRLSPYVVSILLGGIISVFGMFDGTDLAKYSYYLDELYKLTYAIPYRGVFYFVIGWFFIHYKTNNILYYKALNVYLVGLLGTALFYSIEQISRITDYFLIYSIFLLYILFERYLDRKSGALLYLCTVTIQFVFFIRIIYDA</sequence>
<evidence type="ECO:0000313" key="5">
    <source>
        <dbReference type="Proteomes" id="UP000433382"/>
    </source>
</evidence>
<protein>
    <submittedName>
        <fullName evidence="2">EpsG family protein</fullName>
    </submittedName>
</protein>
<feature type="transmembrane region" description="Helical" evidence="1">
    <location>
        <begin position="212"/>
        <end position="245"/>
    </location>
</feature>
<reference evidence="4" key="3">
    <citation type="submission" date="2021-10" db="EMBL/GenBank/DDBJ databases">
        <title>Collection of gut derived symbiotic bacterial strains cultured from healthy donors.</title>
        <authorList>
            <person name="Lin H."/>
            <person name="Littmann E."/>
            <person name="Kohout C."/>
            <person name="Pamer E.G."/>
        </authorList>
    </citation>
    <scope>NUCLEOTIDE SEQUENCE</scope>
    <source>
        <strain evidence="4">DFI.1.167</strain>
    </source>
</reference>
<keyword evidence="1" id="KW-0812">Transmembrane</keyword>
<gene>
    <name evidence="3" type="ORF">F9Z94_20480</name>
    <name evidence="2" type="ORF">GAY01_22735</name>
    <name evidence="4" type="ORF">LI282_03180</name>
</gene>
<name>A0A174IW93_PHOVU</name>
<accession>A0A174IW93</accession>
<dbReference type="GeneID" id="93448062"/>
<reference evidence="3 6" key="2">
    <citation type="submission" date="2019-10" db="EMBL/GenBank/DDBJ databases">
        <title>Genome Sequence and Assembly of iSURF_14.</title>
        <authorList>
            <person name="Wucher B.R."/>
            <person name="Ruoff K.L."/>
            <person name="Price C.E."/>
            <person name="Valls R.R."/>
            <person name="O'Toole G.A."/>
        </authorList>
    </citation>
    <scope>NUCLEOTIDE SEQUENCE [LARGE SCALE GENOMIC DNA]</scope>
    <source>
        <strain evidence="3 6">ANK132K_3B</strain>
    </source>
</reference>
<dbReference type="Proteomes" id="UP001199363">
    <property type="component" value="Unassembled WGS sequence"/>
</dbReference>
<keyword evidence="1" id="KW-0472">Membrane</keyword>
<feature type="transmembrane region" description="Helical" evidence="1">
    <location>
        <begin position="53"/>
        <end position="73"/>
    </location>
</feature>
<feature type="transmembrane region" description="Helical" evidence="1">
    <location>
        <begin position="173"/>
        <end position="200"/>
    </location>
</feature>
<dbReference type="Proteomes" id="UP000462885">
    <property type="component" value="Unassembled WGS sequence"/>
</dbReference>
<feature type="transmembrane region" description="Helical" evidence="1">
    <location>
        <begin position="131"/>
        <end position="161"/>
    </location>
</feature>
<evidence type="ECO:0000313" key="3">
    <source>
        <dbReference type="EMBL" id="KAB5433032.1"/>
    </source>
</evidence>
<organism evidence="2 5">
    <name type="scientific">Phocaeicola vulgatus</name>
    <name type="common">Bacteroides vulgatus</name>
    <dbReference type="NCBI Taxonomy" id="821"/>
    <lineage>
        <taxon>Bacteria</taxon>
        <taxon>Pseudomonadati</taxon>
        <taxon>Bacteroidota</taxon>
        <taxon>Bacteroidia</taxon>
        <taxon>Bacteroidales</taxon>
        <taxon>Bacteroidaceae</taxon>
        <taxon>Phocaeicola</taxon>
    </lineage>
</organism>
<reference evidence="2 5" key="1">
    <citation type="journal article" date="2019" name="Nat. Med.">
        <title>A library of human gut bacterial isolates paired with longitudinal multiomics data enables mechanistic microbiome research.</title>
        <authorList>
            <person name="Poyet M."/>
            <person name="Groussin M."/>
            <person name="Gibbons S.M."/>
            <person name="Avila-Pacheco J."/>
            <person name="Jiang X."/>
            <person name="Kearney S.M."/>
            <person name="Perrotta A.R."/>
            <person name="Berdy B."/>
            <person name="Zhao S."/>
            <person name="Lieberman T.D."/>
            <person name="Swanson P.K."/>
            <person name="Smith M."/>
            <person name="Roesemann S."/>
            <person name="Alexander J.E."/>
            <person name="Rich S.A."/>
            <person name="Livny J."/>
            <person name="Vlamakis H."/>
            <person name="Clish C."/>
            <person name="Bullock K."/>
            <person name="Deik A."/>
            <person name="Scott J."/>
            <person name="Pierce K.A."/>
            <person name="Xavier R.J."/>
            <person name="Alm E.J."/>
        </authorList>
    </citation>
    <scope>NUCLEOTIDE SEQUENCE [LARGE SCALE GENOMIC DNA]</scope>
    <source>
        <strain evidence="2 5">BIOML-A73</strain>
    </source>
</reference>
<evidence type="ECO:0000313" key="2">
    <source>
        <dbReference type="EMBL" id="KAB3561978.1"/>
    </source>
</evidence>
<feature type="transmembrane region" description="Helical" evidence="1">
    <location>
        <begin position="344"/>
        <end position="362"/>
    </location>
</feature>
<feature type="transmembrane region" description="Helical" evidence="1">
    <location>
        <begin position="28"/>
        <end position="46"/>
    </location>
</feature>
<dbReference type="AlphaFoldDB" id="A0A174IW93"/>
<dbReference type="InterPro" id="IPR049458">
    <property type="entry name" value="EpsG-like"/>
</dbReference>
<evidence type="ECO:0000313" key="4">
    <source>
        <dbReference type="EMBL" id="MCB7280037.1"/>
    </source>
</evidence>
<feature type="transmembrane region" description="Helical" evidence="1">
    <location>
        <begin position="265"/>
        <end position="282"/>
    </location>
</feature>
<proteinExistence type="predicted"/>
<dbReference type="Proteomes" id="UP000433382">
    <property type="component" value="Unassembled WGS sequence"/>
</dbReference>
<feature type="transmembrane region" description="Helical" evidence="1">
    <location>
        <begin position="317"/>
        <end position="337"/>
    </location>
</feature>
<dbReference type="Pfam" id="PF14897">
    <property type="entry name" value="EpsG"/>
    <property type="match status" value="1"/>
</dbReference>
<dbReference type="EMBL" id="WCIF01000038">
    <property type="protein sequence ID" value="KAB5433032.1"/>
    <property type="molecule type" value="Genomic_DNA"/>
</dbReference>
<feature type="transmembrane region" description="Helical" evidence="1">
    <location>
        <begin position="294"/>
        <end position="311"/>
    </location>
</feature>
<dbReference type="RefSeq" id="WP_008671422.1">
    <property type="nucleotide sequence ID" value="NZ_CAXSSN010000034.1"/>
</dbReference>
<feature type="transmembrane region" description="Helical" evidence="1">
    <location>
        <begin position="93"/>
        <end position="111"/>
    </location>
</feature>
<dbReference type="EMBL" id="WCZM01000058">
    <property type="protein sequence ID" value="KAB3561978.1"/>
    <property type="molecule type" value="Genomic_DNA"/>
</dbReference>
<dbReference type="EMBL" id="JAJCQG010000007">
    <property type="protein sequence ID" value="MCB7280037.1"/>
    <property type="molecule type" value="Genomic_DNA"/>
</dbReference>
<comment type="caution">
    <text evidence="2">The sequence shown here is derived from an EMBL/GenBank/DDBJ whole genome shotgun (WGS) entry which is preliminary data.</text>
</comment>
<evidence type="ECO:0000313" key="6">
    <source>
        <dbReference type="Proteomes" id="UP000462885"/>
    </source>
</evidence>
<evidence type="ECO:0000256" key="1">
    <source>
        <dbReference type="SAM" id="Phobius"/>
    </source>
</evidence>
<keyword evidence="1" id="KW-1133">Transmembrane helix</keyword>